<dbReference type="HOGENOM" id="CLU_1680719_0_0_1"/>
<dbReference type="Gramene" id="OMERI09G06000.3">
    <property type="protein sequence ID" value="OMERI09G06000.3"/>
    <property type="gene ID" value="OMERI09G06000"/>
</dbReference>
<feature type="region of interest" description="Disordered" evidence="1">
    <location>
        <begin position="21"/>
        <end position="67"/>
    </location>
</feature>
<keyword evidence="3" id="KW-1185">Reference proteome</keyword>
<organism evidence="2">
    <name type="scientific">Oryza meridionalis</name>
    <dbReference type="NCBI Taxonomy" id="40149"/>
    <lineage>
        <taxon>Eukaryota</taxon>
        <taxon>Viridiplantae</taxon>
        <taxon>Streptophyta</taxon>
        <taxon>Embryophyta</taxon>
        <taxon>Tracheophyta</taxon>
        <taxon>Spermatophyta</taxon>
        <taxon>Magnoliopsida</taxon>
        <taxon>Liliopsida</taxon>
        <taxon>Poales</taxon>
        <taxon>Poaceae</taxon>
        <taxon>BOP clade</taxon>
        <taxon>Oryzoideae</taxon>
        <taxon>Oryzeae</taxon>
        <taxon>Oryzinae</taxon>
        <taxon>Oryza</taxon>
    </lineage>
</organism>
<evidence type="ECO:0000256" key="1">
    <source>
        <dbReference type="SAM" id="MobiDB-lite"/>
    </source>
</evidence>
<accession>A0A0E0ERG6</accession>
<feature type="compositionally biased region" description="Polar residues" evidence="1">
    <location>
        <begin position="29"/>
        <end position="44"/>
    </location>
</feature>
<feature type="compositionally biased region" description="Polar residues" evidence="1">
    <location>
        <begin position="53"/>
        <end position="63"/>
    </location>
</feature>
<dbReference type="Proteomes" id="UP000008021">
    <property type="component" value="Chromosome 9"/>
</dbReference>
<dbReference type="AlphaFoldDB" id="A0A0E0ERG6"/>
<reference evidence="2" key="2">
    <citation type="submission" date="2018-05" db="EMBL/GenBank/DDBJ databases">
        <title>OmerRS3 (Oryza meridionalis Reference Sequence Version 3).</title>
        <authorList>
            <person name="Zhang J."/>
            <person name="Kudrna D."/>
            <person name="Lee S."/>
            <person name="Talag J."/>
            <person name="Welchert J."/>
            <person name="Wing R.A."/>
        </authorList>
    </citation>
    <scope>NUCLEOTIDE SEQUENCE [LARGE SCALE GENOMIC DNA]</scope>
    <source>
        <strain evidence="2">cv. OR44</strain>
    </source>
</reference>
<name>A0A0E0ERG6_9ORYZ</name>
<dbReference type="EnsemblPlants" id="OMERI09G06000.3">
    <property type="protein sequence ID" value="OMERI09G06000.3"/>
    <property type="gene ID" value="OMERI09G06000"/>
</dbReference>
<evidence type="ECO:0000313" key="2">
    <source>
        <dbReference type="EnsemblPlants" id="OMERI09G06000.3"/>
    </source>
</evidence>
<protein>
    <submittedName>
        <fullName evidence="2">Uncharacterized protein</fullName>
    </submittedName>
</protein>
<reference evidence="2" key="1">
    <citation type="submission" date="2015-04" db="UniProtKB">
        <authorList>
            <consortium name="EnsemblPlants"/>
        </authorList>
    </citation>
    <scope>IDENTIFICATION</scope>
</reference>
<sequence>MELSSWQQKIFSLWRDGNPLQISAPMHSTPEQNCNSKLTSTGSSRRPHRRTESVSSPQASSLSDFRELGRVRPCSQLRLQQWDTSRSSRHMSELVVKITPQSNLPQFHELDNVLGNTIKSAVLSIQDFQITKTPKRIRKCLDVTGGNVEIAKKYQAF</sequence>
<evidence type="ECO:0000313" key="3">
    <source>
        <dbReference type="Proteomes" id="UP000008021"/>
    </source>
</evidence>
<proteinExistence type="predicted"/>